<accession>Q2FP07</accession>
<gene>
    <name evidence="1" type="ordered locus">Mhun_1512</name>
</gene>
<dbReference type="InParanoid" id="Q2FP07"/>
<evidence type="ECO:0000313" key="1">
    <source>
        <dbReference type="EMBL" id="ABD41245.1"/>
    </source>
</evidence>
<organism evidence="1 2">
    <name type="scientific">Methanospirillum hungatei JF-1 (strain ATCC 27890 / DSM 864 / NBRC 100397 / JF-1)</name>
    <dbReference type="NCBI Taxonomy" id="323259"/>
    <lineage>
        <taxon>Archaea</taxon>
        <taxon>Methanobacteriati</taxon>
        <taxon>Methanobacteriota</taxon>
        <taxon>Stenosarchaea group</taxon>
        <taxon>Methanomicrobia</taxon>
        <taxon>Methanomicrobiales</taxon>
        <taxon>Methanospirillaceae</taxon>
        <taxon>Methanospirillum</taxon>
    </lineage>
</organism>
<proteinExistence type="predicted"/>
<dbReference type="OrthoDB" id="117171at2157"/>
<name>Q2FP07_METHJ</name>
<keyword evidence="2" id="KW-1185">Reference proteome</keyword>
<dbReference type="GeneID" id="3923004"/>
<dbReference type="EMBL" id="CP000254">
    <property type="protein sequence ID" value="ABD41245.1"/>
    <property type="molecule type" value="Genomic_DNA"/>
</dbReference>
<dbReference type="RefSeq" id="WP_011448514.1">
    <property type="nucleotide sequence ID" value="NC_007796.1"/>
</dbReference>
<protein>
    <submittedName>
        <fullName evidence="1">Uncharacterized protein</fullName>
    </submittedName>
</protein>
<dbReference type="KEGG" id="mhu:Mhun_1512"/>
<reference evidence="2" key="1">
    <citation type="journal article" date="2016" name="Stand. Genomic Sci.">
        <title>Complete genome sequence of Methanospirillum hungatei type strain JF1.</title>
        <authorList>
            <person name="Gunsalus R.P."/>
            <person name="Cook L.E."/>
            <person name="Crable B."/>
            <person name="Rohlin L."/>
            <person name="McDonald E."/>
            <person name="Mouttaki H."/>
            <person name="Sieber J.R."/>
            <person name="Poweleit N."/>
            <person name="Zhou H."/>
            <person name="Lapidus A.L."/>
            <person name="Daligault H.E."/>
            <person name="Land M."/>
            <person name="Gilna P."/>
            <person name="Ivanova N."/>
            <person name="Kyrpides N."/>
            <person name="Culley D.E."/>
            <person name="McInerney M.J."/>
        </authorList>
    </citation>
    <scope>NUCLEOTIDE SEQUENCE [LARGE SCALE GENOMIC DNA]</scope>
    <source>
        <strain evidence="2">ATCC 27890 / DSM 864 / NBRC 100397 / JF-1</strain>
    </source>
</reference>
<dbReference type="AlphaFoldDB" id="Q2FP07"/>
<dbReference type="STRING" id="323259.Mhun_1512"/>
<sequence>MAFFNLSPENIASLHYITQGRDQIKVLSGRNDQLSDTSLDIIESILQKQINIIVGQGPLNITPLVSILYAINEKKDVIVLIPPLSFQDQYKNYQKIFFSLLFTKYINNNIETHPFFLFEQDILFCKGELDVEGSNIKEFIIETSPVHGKNNFKNEYKQYLENKLKSRKDTSRKIAVIPSFYSIPAGIINNSNITFEQSAYNIEKLSPGLIIIESINERPFDPDALFYLIEQTKNQNIKLVLHFSWPYVPKLQSFLNKISEFSELDIAVYHFGKVFCKKISNQIQKPRNDCVNLSFEGELWDDVYYPSNNLLKNLSIIFPNNTYPRKLENQLDYLHNGTMQFYDSLRIIRRNFSEDLIAKTSYLRNIIKFPPIIDSFLSPSETLLFSHTSNNYRFLPLNLVIESLPNQNSSIIQSFFDIIYDLDKARDIKNELLNLPTCKSIRKKTLLQSFLLNLISTDIKEYFDISRGNFRESNTEEFILSNFNSKCGTNKAIANTIRVLFEALETIVFFIHNISIEENEEEVWLTINENPVLLAKNKKINLKSSNTINDLLNRYSPFFLQSDLNIEDGNVYLKIFLPINSGFNCISGSLGFECFNDVSVIKIELLRLVFYKDGVMEINSVHKINTNFGTQNDTKVEIILVGNNQKKIKTLTYKFEIQSLENLSKLPPKKAKTKNILFPGPLPFFKMEGDQLVLGEYFDIFLLPFKKILFFCYPGFNGHLLLTQIKVCNDLLSSSNSPISNSDLKRSITYNKFVNRIPIPAIESDISDNISDVEISPLNSAIKAEYGKLSSDSDTQNEDFKTLSNIWKELEKKPVQPTKSTYIHNNSSGHNQEINKISINVEFSNGVIEKIYFKERTLIRKKGLNDELDLVPIEDLIPGDQIFYIGTEEKETVDNYLLNDFFSERDSSLERILEPLTALSTFYTVISNIPVDTESDPEYLYNKSNMGRLHWLNEDERYVLFSLAYLLTNYDLTGEDILLDYSQSDSFIWRDLINPQDLNNIFNHGQIGLSQEKLWEIARLMGFSLVKETFKGLFNYSKDYMHYYFRNPEDLKVIGQLLGHQEIIDNYEEINQIGKEATRVLVIIGHSISRVARGNPDLFNEMDLKISNLLRFGTVINMNN</sequence>
<evidence type="ECO:0000313" key="2">
    <source>
        <dbReference type="Proteomes" id="UP000001941"/>
    </source>
</evidence>
<dbReference type="HOGENOM" id="CLU_280419_0_0_2"/>
<dbReference type="Proteomes" id="UP000001941">
    <property type="component" value="Chromosome"/>
</dbReference>
<dbReference type="EnsemblBacteria" id="ABD41245">
    <property type="protein sequence ID" value="ABD41245"/>
    <property type="gene ID" value="Mhun_1512"/>
</dbReference>